<dbReference type="AlphaFoldDB" id="X1T752"/>
<dbReference type="PANTHER" id="PTHR16026:SF0">
    <property type="entry name" value="CARTILAGE ACIDIC PROTEIN 1"/>
    <property type="match status" value="1"/>
</dbReference>
<dbReference type="InterPro" id="IPR011519">
    <property type="entry name" value="UnbV_ASPIC"/>
</dbReference>
<proteinExistence type="predicted"/>
<evidence type="ECO:0000313" key="3">
    <source>
        <dbReference type="EMBL" id="GAI87211.1"/>
    </source>
</evidence>
<protein>
    <recommendedName>
        <fullName evidence="2">ASPIC/UnbV domain-containing protein</fullName>
    </recommendedName>
</protein>
<dbReference type="InterPro" id="IPR013517">
    <property type="entry name" value="FG-GAP"/>
</dbReference>
<dbReference type="EMBL" id="BARW01008767">
    <property type="protein sequence ID" value="GAI87211.1"/>
    <property type="molecule type" value="Genomic_DNA"/>
</dbReference>
<evidence type="ECO:0000259" key="2">
    <source>
        <dbReference type="Pfam" id="PF07593"/>
    </source>
</evidence>
<dbReference type="PANTHER" id="PTHR16026">
    <property type="entry name" value="CARTILAGE ACIDIC PROTEIN 1"/>
    <property type="match status" value="1"/>
</dbReference>
<dbReference type="SUPFAM" id="SSF69318">
    <property type="entry name" value="Integrin alpha N-terminal domain"/>
    <property type="match status" value="1"/>
</dbReference>
<reference evidence="3" key="1">
    <citation type="journal article" date="2014" name="Front. Microbiol.">
        <title>High frequency of phylogenetically diverse reductive dehalogenase-homologous genes in deep subseafloor sedimentary metagenomes.</title>
        <authorList>
            <person name="Kawai M."/>
            <person name="Futagami T."/>
            <person name="Toyoda A."/>
            <person name="Takaki Y."/>
            <person name="Nishi S."/>
            <person name="Hori S."/>
            <person name="Arai W."/>
            <person name="Tsubouchi T."/>
            <person name="Morono Y."/>
            <person name="Uchiyama I."/>
            <person name="Ito T."/>
            <person name="Fujiyama A."/>
            <person name="Inagaki F."/>
            <person name="Takami H."/>
        </authorList>
    </citation>
    <scope>NUCLEOTIDE SEQUENCE</scope>
    <source>
        <strain evidence="3">Expedition CK06-06</strain>
    </source>
</reference>
<dbReference type="InterPro" id="IPR027039">
    <property type="entry name" value="Crtac1"/>
</dbReference>
<dbReference type="Pfam" id="PF13517">
    <property type="entry name" value="FG-GAP_3"/>
    <property type="match status" value="1"/>
</dbReference>
<evidence type="ECO:0000256" key="1">
    <source>
        <dbReference type="ARBA" id="ARBA00022729"/>
    </source>
</evidence>
<sequence>GSFETDNRSQELNQNLQNIRVYDASFMDFDNDGFLDLLVVGEPNKEGNNGVSLYHNDGTGRFYIVMNILPRDLTSGRQIQTMDYNDDGDTDVLIAGMDGSVRLLRNDGGNNNHYVKMKLVGLRTGSAKNNYYGIGAKVEIRAGNLYQSKVVTEPNVHFGLGPRSKAEVIRILWTNGVPQNIFYPGTDQDLVEEQILKGSCPCRLSPVSRVELFQSLPIVRWMH</sequence>
<organism evidence="3">
    <name type="scientific">marine sediment metagenome</name>
    <dbReference type="NCBI Taxonomy" id="412755"/>
    <lineage>
        <taxon>unclassified sequences</taxon>
        <taxon>metagenomes</taxon>
        <taxon>ecological metagenomes</taxon>
    </lineage>
</organism>
<accession>X1T752</accession>
<feature type="non-terminal residue" evidence="3">
    <location>
        <position position="1"/>
    </location>
</feature>
<dbReference type="Pfam" id="PF07593">
    <property type="entry name" value="UnbV_ASPIC"/>
    <property type="match status" value="1"/>
</dbReference>
<keyword evidence="1" id="KW-0732">Signal</keyword>
<gene>
    <name evidence="3" type="ORF">S12H4_17858</name>
</gene>
<feature type="domain" description="ASPIC/UnbV" evidence="2">
    <location>
        <begin position="133"/>
        <end position="190"/>
    </location>
</feature>
<comment type="caution">
    <text evidence="3">The sequence shown here is derived from an EMBL/GenBank/DDBJ whole genome shotgun (WGS) entry which is preliminary data.</text>
</comment>
<dbReference type="InterPro" id="IPR028994">
    <property type="entry name" value="Integrin_alpha_N"/>
</dbReference>
<name>X1T752_9ZZZZ</name>
<dbReference type="Gene3D" id="2.130.10.130">
    <property type="entry name" value="Integrin alpha, N-terminal"/>
    <property type="match status" value="1"/>
</dbReference>